<protein>
    <submittedName>
        <fullName evidence="1">Uncharacterized protein</fullName>
    </submittedName>
</protein>
<keyword evidence="2" id="KW-1185">Reference proteome</keyword>
<organism evidence="1 2">
    <name type="scientific">Exidia glandulosa HHB12029</name>
    <dbReference type="NCBI Taxonomy" id="1314781"/>
    <lineage>
        <taxon>Eukaryota</taxon>
        <taxon>Fungi</taxon>
        <taxon>Dikarya</taxon>
        <taxon>Basidiomycota</taxon>
        <taxon>Agaricomycotina</taxon>
        <taxon>Agaricomycetes</taxon>
        <taxon>Auriculariales</taxon>
        <taxon>Exidiaceae</taxon>
        <taxon>Exidia</taxon>
    </lineage>
</organism>
<reference evidence="1 2" key="1">
    <citation type="journal article" date="2016" name="Mol. Biol. Evol.">
        <title>Comparative Genomics of Early-Diverging Mushroom-Forming Fungi Provides Insights into the Origins of Lignocellulose Decay Capabilities.</title>
        <authorList>
            <person name="Nagy L.G."/>
            <person name="Riley R."/>
            <person name="Tritt A."/>
            <person name="Adam C."/>
            <person name="Daum C."/>
            <person name="Floudas D."/>
            <person name="Sun H."/>
            <person name="Yadav J.S."/>
            <person name="Pangilinan J."/>
            <person name="Larsson K.H."/>
            <person name="Matsuura K."/>
            <person name="Barry K."/>
            <person name="Labutti K."/>
            <person name="Kuo R."/>
            <person name="Ohm R.A."/>
            <person name="Bhattacharya S.S."/>
            <person name="Shirouzu T."/>
            <person name="Yoshinaga Y."/>
            <person name="Martin F.M."/>
            <person name="Grigoriev I.V."/>
            <person name="Hibbett D.S."/>
        </authorList>
    </citation>
    <scope>NUCLEOTIDE SEQUENCE [LARGE SCALE GENOMIC DNA]</scope>
    <source>
        <strain evidence="1 2">HHB12029</strain>
    </source>
</reference>
<dbReference type="AlphaFoldDB" id="A0A165HW14"/>
<evidence type="ECO:0000313" key="1">
    <source>
        <dbReference type="EMBL" id="KZV92537.1"/>
    </source>
</evidence>
<gene>
    <name evidence="1" type="ORF">EXIGLDRAFT_768865</name>
</gene>
<dbReference type="Proteomes" id="UP000077266">
    <property type="component" value="Unassembled WGS sequence"/>
</dbReference>
<accession>A0A165HW14</accession>
<name>A0A165HW14_EXIGL</name>
<dbReference type="EMBL" id="KV426006">
    <property type="protein sequence ID" value="KZV92537.1"/>
    <property type="molecule type" value="Genomic_DNA"/>
</dbReference>
<proteinExistence type="predicted"/>
<dbReference type="InParanoid" id="A0A165HW14"/>
<sequence length="125" mass="13495">MASTTFEPVILVVANPAVDTSDPVFLSRKEHEKFAVWKAEDDAIADKSVSRVNAALASVIALGKRNLKADPSRPSICKNPSAREPTIWLRSVPMAPTAPGAEELGSDLSDTFCLLAPSDLMYRIQ</sequence>
<evidence type="ECO:0000313" key="2">
    <source>
        <dbReference type="Proteomes" id="UP000077266"/>
    </source>
</evidence>